<reference evidence="3" key="3">
    <citation type="submission" date="2020-05" db="UniProtKB">
        <authorList>
            <consortium name="EnsemblMetazoa"/>
        </authorList>
    </citation>
    <scope>IDENTIFICATION</scope>
    <source>
        <strain evidence="3">Jacobina</strain>
    </source>
</reference>
<evidence type="ECO:0000259" key="1">
    <source>
        <dbReference type="Pfam" id="PF14726"/>
    </source>
</evidence>
<evidence type="ECO:0000313" key="4">
    <source>
        <dbReference type="Proteomes" id="UP000092461"/>
    </source>
</evidence>
<protein>
    <recommendedName>
        <fullName evidence="1">Rotatin N-terminal domain-containing protein</fullName>
    </recommendedName>
</protein>
<dbReference type="EnsemblMetazoa" id="LLOJ002727-RA">
    <property type="protein sequence ID" value="LLOJ002727-PA"/>
    <property type="gene ID" value="LLOJ002727"/>
</dbReference>
<name>A0A1B0CEF7_LUTLO</name>
<dbReference type="GO" id="GO:0005814">
    <property type="term" value="C:centriole"/>
    <property type="evidence" value="ECO:0007669"/>
    <property type="project" value="TreeGrafter"/>
</dbReference>
<feature type="domain" description="Rotatin N-terminal" evidence="1">
    <location>
        <begin position="19"/>
        <end position="113"/>
    </location>
</feature>
<sequence length="1859" mass="210188">MEISISPLMVEKLSHPIQEIRIRALRNLEGKLSKALISGYEISLGGVEVIRALLRWFSQEPLCEEALALNVIFLVLNSKYGPEIIKYLTRGFLMGELSSIRRILKDDEHRDILQDIVCVIEQSQEEGIVPVVIDLTEDLPDLMENLHVEEVQLTPREYVKCWSCPKAPHLQSLELMRESLLSENEQASKHAVECLSNSLKDYPAEWILQPPYLITTLQELLTARRDIGEIVRKFNEQLIKRISLRECTALYMPSEEMSTEVSTQISVSKYCRETFEIVSTMLKGIEDQATINWCFDIFSQLVHLLTIDAQRLQTVVEFCLRELGILCKFFRKCLGYSKRDFAARKLYIKVLQLILRLRDVPGSSGEEEIVLEELNIARLDFVLKTCYPDIYSAIEKACPGGENTEILLKCEELLRPAVDLLSPTEKLPDDEILLLGVEALKSSSIHRSTQLAETLLNAIVSCIDLFPVNCQLRTAGEWITLKLLANPCLEIQRCAYTGSAEKMKHFVSSLMRGEQLLGGRDTQSTFRNFGIPLTREILTEIVAFGCIHADPAIHSSAETMLLFILRSRVSLKEQWRLLKEIVFPILPLLQCWMSKVTPLGEAIRSTLLSDNDIITPLDGIQRAVRLLFCPDPFVRDTAISWLLEILSCLPNSPEMLPNDITLIDYQIDMGARFKTTSGHHDVSVDNLIAILESDGVEAAVRKTTVMQLNLLALNPNVNEQLSEGQGWVKVLEVLDKCFKLDQTRDYVDICIPAIGVFSKILLHSQKLRQDLADEINIYFNLLRGLLMFHHDANLKADAATALFLLAFADYSIGAYSVSLPHLMKELKVPFAHQIHWSESPHGFLSELNEIFEEAPSRPPSARIEADPEASWQFIRISFANLWFGGLENVLTNARNSMKMTESSERINYAHIVHGKDMKVINFLHFNDKLKITKRDLFCIYSSLPMDSFRYFIHKIEKATTHQEVAMAIAHIQCNLSLHPGRKFPMESLVDIVKKFFLTPPTSAEDSQLYLEAVKLMRTVLEHDEDGKAFAWLFQQINQRNSSFVSILKASGTALVLLEEITALLKKVVEQFYASDAKEDSENFLGGIFSALSKALKGCFVQGESRDMNRGRILMDFMAFLADIVSLQEDKANNIVSRLLQYTASVRSLCQSESKFLESCLVAIRGFMVYTDENQLKPEHVRHMSELCSHTDMCVRQNAWMILCGMAERFQGAALLVDELKFLPGGFHACCIGTALDGRESGIIRESAACCFANLTSHCLPFGGIASQVSPRCSESLFMEDSFAEDAIGLIVRKHNLAGTITKHLEHAYIWDVVPTSEDPAEGKLITSPNVINGFSLLLKSIIDIDESYVDVLLEENCLETFINVLAMVPTNPTEHTFKMATGICSLLIECLEKNEEILEAIAQIHAAIASLLFLQDAQMYSEIDPSQNMFRIFIKTLAIIGTSSFGFNVVTTLAQQRNHQQVFSLLILGLDTKVTSDLQLAALEFLEVYLQMGLKENNENFMQLIEPEEHPENPPIAMQLFQRVDKLYRMVCARDKPEKATFLTCNVKKQAAKVLGLLLQCSASARIMAQNTKLFSFLIKRLEAVATFVGASCARYVRRSGEVKKKFIVEELRMITQILSQWFKKDTLEKETDEVVICKVLQRLWTWNGSHKSLQNNFLVLLLNLSECSKFFCRCAATHSSANAETILELMMKNAVKETKKAKQEDVDVINLHIIMRFLINCCSCIEGRMAMTSQGLLEHISQFHPHITRLQRSHTAVIEEWLTFYEILTRYPEGRAAKYLTVLTALIQQSSVGIRRKAVKILQNFAMDSANTAALFSSEDFMRTVNIILDGIDREDQLNVSVAICSMIANRLHQLLGK</sequence>
<dbReference type="EMBL" id="AJWK01008842">
    <property type="status" value="NOT_ANNOTATED_CDS"/>
    <property type="molecule type" value="Genomic_DNA"/>
</dbReference>
<dbReference type="Pfam" id="PF14726">
    <property type="entry name" value="RTTN_N"/>
    <property type="match status" value="1"/>
</dbReference>
<dbReference type="GO" id="GO:0032053">
    <property type="term" value="P:ciliary basal body organization"/>
    <property type="evidence" value="ECO:0007669"/>
    <property type="project" value="TreeGrafter"/>
</dbReference>
<dbReference type="VEuPathDB" id="VectorBase:LLOJ002727"/>
<dbReference type="GO" id="GO:0005813">
    <property type="term" value="C:centrosome"/>
    <property type="evidence" value="ECO:0007669"/>
    <property type="project" value="InterPro"/>
</dbReference>
<reference evidence="2" key="2">
    <citation type="journal article" date="2020" name="BMC">
        <title>Leishmania infection induces a limited differential gene expression in the sand fly midgut.</title>
        <authorList>
            <person name="Coutinho-Abreu I.V."/>
            <person name="Serafim T.D."/>
            <person name="Meneses C."/>
            <person name="Kamhawi S."/>
            <person name="Oliveira F."/>
            <person name="Valenzuela J.G."/>
        </authorList>
    </citation>
    <scope>NUCLEOTIDE SEQUENCE</scope>
    <source>
        <strain evidence="2">Jacobina</strain>
        <tissue evidence="2">Midgut</tissue>
    </source>
</reference>
<keyword evidence="4" id="KW-1185">Reference proteome</keyword>
<organism evidence="3 4">
    <name type="scientific">Lutzomyia longipalpis</name>
    <name type="common">Sand fly</name>
    <dbReference type="NCBI Taxonomy" id="7200"/>
    <lineage>
        <taxon>Eukaryota</taxon>
        <taxon>Metazoa</taxon>
        <taxon>Ecdysozoa</taxon>
        <taxon>Arthropoda</taxon>
        <taxon>Hexapoda</taxon>
        <taxon>Insecta</taxon>
        <taxon>Pterygota</taxon>
        <taxon>Neoptera</taxon>
        <taxon>Endopterygota</taxon>
        <taxon>Diptera</taxon>
        <taxon>Nematocera</taxon>
        <taxon>Psychodoidea</taxon>
        <taxon>Psychodidae</taxon>
        <taxon>Lutzomyia</taxon>
        <taxon>Lutzomyia</taxon>
    </lineage>
</organism>
<dbReference type="Proteomes" id="UP000092461">
    <property type="component" value="Unassembled WGS sequence"/>
</dbReference>
<dbReference type="VEuPathDB" id="VectorBase:LLONM1_004439"/>
<dbReference type="InterPro" id="IPR029249">
    <property type="entry name" value="Rotatin_N"/>
</dbReference>
<dbReference type="Gene3D" id="1.25.10.10">
    <property type="entry name" value="Leucine-rich Repeat Variant"/>
    <property type="match status" value="1"/>
</dbReference>
<evidence type="ECO:0000313" key="3">
    <source>
        <dbReference type="EnsemblMetazoa" id="LLOJ002727-PA"/>
    </source>
</evidence>
<dbReference type="InterPro" id="IPR011989">
    <property type="entry name" value="ARM-like"/>
</dbReference>
<dbReference type="InterPro" id="IPR016024">
    <property type="entry name" value="ARM-type_fold"/>
</dbReference>
<evidence type="ECO:0000313" key="2">
    <source>
        <dbReference type="EMBL" id="MBC1180639.1"/>
    </source>
</evidence>
<reference evidence="4" key="1">
    <citation type="submission" date="2012-05" db="EMBL/GenBank/DDBJ databases">
        <title>Whole Genome Assembly of Lutzomyia longipalpis.</title>
        <authorList>
            <person name="Richards S."/>
            <person name="Qu C."/>
            <person name="Dillon R."/>
            <person name="Worley K."/>
            <person name="Scherer S."/>
            <person name="Batterton M."/>
            <person name="Taylor A."/>
            <person name="Hawes A."/>
            <person name="Hernandez B."/>
            <person name="Kovar C."/>
            <person name="Mandapat C."/>
            <person name="Pham C."/>
            <person name="Qu C."/>
            <person name="Jing C."/>
            <person name="Bess C."/>
            <person name="Bandaranaike D."/>
            <person name="Ngo D."/>
            <person name="Ongeri F."/>
            <person name="Arias F."/>
            <person name="Lara F."/>
            <person name="Weissenberger G."/>
            <person name="Kamau G."/>
            <person name="Han H."/>
            <person name="Shen H."/>
            <person name="Dinh H."/>
            <person name="Khalil I."/>
            <person name="Jones J."/>
            <person name="Shafer J."/>
            <person name="Jayaseelan J."/>
            <person name="Quiroz J."/>
            <person name="Blankenburg K."/>
            <person name="Nguyen L."/>
            <person name="Jackson L."/>
            <person name="Francisco L."/>
            <person name="Tang L.-Y."/>
            <person name="Pu L.-L."/>
            <person name="Perales L."/>
            <person name="Lorensuhewa L."/>
            <person name="Munidasa M."/>
            <person name="Coyle M."/>
            <person name="Taylor M."/>
            <person name="Puazo M."/>
            <person name="Firestine M."/>
            <person name="Scheel M."/>
            <person name="Javaid M."/>
            <person name="Wang M."/>
            <person name="Li M."/>
            <person name="Tabassum N."/>
            <person name="Saada N."/>
            <person name="Osuji N."/>
            <person name="Aqrawi P."/>
            <person name="Fu Q."/>
            <person name="Thornton R."/>
            <person name="Raj R."/>
            <person name="Goodspeed R."/>
            <person name="Mata R."/>
            <person name="Najjar R."/>
            <person name="Gubbala S."/>
            <person name="Lee S."/>
            <person name="Denson S."/>
            <person name="Patil S."/>
            <person name="Macmil S."/>
            <person name="Qi S."/>
            <person name="Matskevitch T."/>
            <person name="Palculict T."/>
            <person name="Mathew T."/>
            <person name="Vee V."/>
            <person name="Velamala V."/>
            <person name="Korchina V."/>
            <person name="Cai W."/>
            <person name="Liu W."/>
            <person name="Dai W."/>
            <person name="Zou X."/>
            <person name="Zhu Y."/>
            <person name="Zhang Y."/>
            <person name="Wu Y.-Q."/>
            <person name="Xin Y."/>
            <person name="Nazarath L."/>
            <person name="Kovar C."/>
            <person name="Han Y."/>
            <person name="Muzny D."/>
            <person name="Gibbs R."/>
        </authorList>
    </citation>
    <scope>NUCLEOTIDE SEQUENCE [LARGE SCALE GENOMIC DNA]</scope>
    <source>
        <strain evidence="4">Jacobina</strain>
    </source>
</reference>
<dbReference type="GO" id="GO:0010457">
    <property type="term" value="P:centriole-centriole cohesion"/>
    <property type="evidence" value="ECO:0007669"/>
    <property type="project" value="TreeGrafter"/>
</dbReference>
<dbReference type="InterPro" id="IPR030791">
    <property type="entry name" value="Rotatin"/>
</dbReference>
<dbReference type="GO" id="GO:0036064">
    <property type="term" value="C:ciliary basal body"/>
    <property type="evidence" value="ECO:0007669"/>
    <property type="project" value="InterPro"/>
</dbReference>
<proteinExistence type="predicted"/>
<dbReference type="SUPFAM" id="SSF48371">
    <property type="entry name" value="ARM repeat"/>
    <property type="match status" value="2"/>
</dbReference>
<dbReference type="PANTHER" id="PTHR31691:SF1">
    <property type="entry name" value="ROTATIN"/>
    <property type="match status" value="1"/>
</dbReference>
<dbReference type="EMBL" id="GITU01011936">
    <property type="protein sequence ID" value="MBC1180639.1"/>
    <property type="molecule type" value="Transcribed_RNA"/>
</dbReference>
<dbReference type="GO" id="GO:0007099">
    <property type="term" value="P:centriole replication"/>
    <property type="evidence" value="ECO:0007669"/>
    <property type="project" value="TreeGrafter"/>
</dbReference>
<dbReference type="PANTHER" id="PTHR31691">
    <property type="entry name" value="ROTATIN"/>
    <property type="match status" value="1"/>
</dbReference>
<accession>A0A1B0CEF7</accession>